<feature type="coiled-coil region" evidence="1">
    <location>
        <begin position="160"/>
        <end position="194"/>
    </location>
</feature>
<proteinExistence type="predicted"/>
<dbReference type="RefSeq" id="WP_191750974.1">
    <property type="nucleotide sequence ID" value="NZ_JACSQZ010000067.1"/>
</dbReference>
<accession>A0ABR8Q766</accession>
<evidence type="ECO:0000313" key="3">
    <source>
        <dbReference type="Proteomes" id="UP000640335"/>
    </source>
</evidence>
<protein>
    <submittedName>
        <fullName evidence="2">Uncharacterized protein</fullName>
    </submittedName>
</protein>
<comment type="caution">
    <text evidence="2">The sequence shown here is derived from an EMBL/GenBank/DDBJ whole genome shotgun (WGS) entry which is preliminary data.</text>
</comment>
<dbReference type="EMBL" id="JACSQZ010000067">
    <property type="protein sequence ID" value="MBD7916229.1"/>
    <property type="molecule type" value="Genomic_DNA"/>
</dbReference>
<keyword evidence="3" id="KW-1185">Reference proteome</keyword>
<reference evidence="2 3" key="1">
    <citation type="submission" date="2020-08" db="EMBL/GenBank/DDBJ databases">
        <title>A Genomic Blueprint of the Chicken Gut Microbiome.</title>
        <authorList>
            <person name="Gilroy R."/>
            <person name="Ravi A."/>
            <person name="Getino M."/>
            <person name="Pursley I."/>
            <person name="Horton D.L."/>
            <person name="Alikhan N.-F."/>
            <person name="Baker D."/>
            <person name="Gharbi K."/>
            <person name="Hall N."/>
            <person name="Watson M."/>
            <person name="Adriaenssens E.M."/>
            <person name="Foster-Nyarko E."/>
            <person name="Jarju S."/>
            <person name="Secka A."/>
            <person name="Antonio M."/>
            <person name="Oren A."/>
            <person name="Chaudhuri R."/>
            <person name="La Ragione R.M."/>
            <person name="Hildebrand F."/>
            <person name="Pallen M.J."/>
        </authorList>
    </citation>
    <scope>NUCLEOTIDE SEQUENCE [LARGE SCALE GENOMIC DNA]</scope>
    <source>
        <strain evidence="2 3">Sa3CUN1</strain>
    </source>
</reference>
<feature type="coiled-coil region" evidence="1">
    <location>
        <begin position="261"/>
        <end position="288"/>
    </location>
</feature>
<sequence length="468" mass="55239">MKAIVRDDIISLDSFVAAEFKYKPYLEMIMKAGNYCFLDQFKKLIPSGKTIVNGMIENNLIGMENINKNYKYIYLSDTAMKYLYLRDSEEDFSKIKKNRISVKKVEKNPTEKQLLSSAYKFHLITQGEDLIDKESIMKSLEDIVFLKNHNGNTEIYNNWYKKTEEKIKNLKFEVQKLKNEKKKFAEHIDKINNEIDLLNSSKEYNEYLTLDTKYNSFKDELNEKSQKILKTGIKELNLEIEYLEKLRSSVYKNFLIKNSAIGNINKIINEFKEKISSKENELLETEKAFNKINTSVNETTRPKVKEVQKVFENLYNISKVIVRIKDKTLEFIIFDTGNFKSAYGYLKQLNSINSLSLDFQKIQIIIYSYAEHRAYNLYNEFKKAKEAKAKALRTMQNFNLHTDNAYNKSDFYIASKKIYDNTPDFEVETRNDFFYMKKYMEFISSSTKSIKRKDKEAIDNLIKSLKSN</sequence>
<keyword evidence="1" id="KW-0175">Coiled coil</keyword>
<evidence type="ECO:0000256" key="1">
    <source>
        <dbReference type="SAM" id="Coils"/>
    </source>
</evidence>
<organism evidence="2 3">
    <name type="scientific">Clostridium gallinarum</name>
    <dbReference type="NCBI Taxonomy" id="2762246"/>
    <lineage>
        <taxon>Bacteria</taxon>
        <taxon>Bacillati</taxon>
        <taxon>Bacillota</taxon>
        <taxon>Clostridia</taxon>
        <taxon>Eubacteriales</taxon>
        <taxon>Clostridiaceae</taxon>
        <taxon>Clostridium</taxon>
    </lineage>
</organism>
<dbReference type="Proteomes" id="UP000640335">
    <property type="component" value="Unassembled WGS sequence"/>
</dbReference>
<name>A0ABR8Q766_9CLOT</name>
<gene>
    <name evidence="2" type="ORF">H9660_13850</name>
</gene>
<evidence type="ECO:0000313" key="2">
    <source>
        <dbReference type="EMBL" id="MBD7916229.1"/>
    </source>
</evidence>